<dbReference type="EMBL" id="LR796274">
    <property type="protein sequence ID" value="CAB4133720.1"/>
    <property type="molecule type" value="Genomic_DNA"/>
</dbReference>
<evidence type="ECO:0000313" key="2">
    <source>
        <dbReference type="EMBL" id="CAB4133720.1"/>
    </source>
</evidence>
<reference evidence="2" key="1">
    <citation type="submission" date="2020-04" db="EMBL/GenBank/DDBJ databases">
        <authorList>
            <person name="Chiriac C."/>
            <person name="Salcher M."/>
            <person name="Ghai R."/>
            <person name="Kavagutti S V."/>
        </authorList>
    </citation>
    <scope>NUCLEOTIDE SEQUENCE</scope>
</reference>
<feature type="compositionally biased region" description="Polar residues" evidence="1">
    <location>
        <begin position="117"/>
        <end position="131"/>
    </location>
</feature>
<feature type="compositionally biased region" description="Polar residues" evidence="1">
    <location>
        <begin position="934"/>
        <end position="967"/>
    </location>
</feature>
<organism evidence="2">
    <name type="scientific">uncultured Caudovirales phage</name>
    <dbReference type="NCBI Taxonomy" id="2100421"/>
    <lineage>
        <taxon>Viruses</taxon>
        <taxon>Duplodnaviria</taxon>
        <taxon>Heunggongvirae</taxon>
        <taxon>Uroviricota</taxon>
        <taxon>Caudoviricetes</taxon>
        <taxon>Peduoviridae</taxon>
        <taxon>Maltschvirus</taxon>
        <taxon>Maltschvirus maltsch</taxon>
    </lineage>
</organism>
<proteinExistence type="predicted"/>
<feature type="compositionally biased region" description="Polar residues" evidence="1">
    <location>
        <begin position="147"/>
        <end position="160"/>
    </location>
</feature>
<protein>
    <submittedName>
        <fullName evidence="2">Uncharacterized protein</fullName>
    </submittedName>
</protein>
<feature type="compositionally biased region" description="Polar residues" evidence="1">
    <location>
        <begin position="698"/>
        <end position="710"/>
    </location>
</feature>
<feature type="region of interest" description="Disordered" evidence="1">
    <location>
        <begin position="51"/>
        <end position="160"/>
    </location>
</feature>
<feature type="compositionally biased region" description="Polar residues" evidence="1">
    <location>
        <begin position="63"/>
        <end position="82"/>
    </location>
</feature>
<accession>A0A6J5LLA8</accession>
<feature type="compositionally biased region" description="Basic and acidic residues" evidence="1">
    <location>
        <begin position="584"/>
        <end position="595"/>
    </location>
</feature>
<feature type="compositionally biased region" description="Polar residues" evidence="1">
    <location>
        <begin position="891"/>
        <end position="913"/>
    </location>
</feature>
<name>A0A6J5LLA8_9CAUD</name>
<feature type="compositionally biased region" description="Low complexity" evidence="1">
    <location>
        <begin position="968"/>
        <end position="982"/>
    </location>
</feature>
<feature type="region of interest" description="Disordered" evidence="1">
    <location>
        <begin position="886"/>
        <end position="999"/>
    </location>
</feature>
<feature type="region of interest" description="Disordered" evidence="1">
    <location>
        <begin position="567"/>
        <end position="595"/>
    </location>
</feature>
<sequence length="1119" mass="120741">MAVLMYENPVTIKEDPDTGLLLLVDGNGKTLARASTPGDLVQLGASKGVYSGDLPPAVDPRGSPQQAAETQNKASNQTSAAGQTAEAKVANDTPPATAGAGQGNNNPTPTAEDASRTPLTSDQVQKLETNQAKAEEASATAPAKDQTPPSSEALTTEQTNKSIIATITKNGGNTNSSSTAAPSAQVNQTVPSAKLYNVLHDYTAYTYRITLYLLTPDDLTALSNSPETFVPTYALISSGGGFANKSAAKVPGRHPDFMEDFYFDNLSLTTVVGLNSKSKASNAIDIKFNIVEPYGMTLLDRLFSACQTSAKCTNYVEVPYLIQIDFLSNVDEVNKGGIRGNIIDSKRIPLKITEFKIKPTTGGTVYSVRGMPYNHVGFLQSVGATPVNLSVTAKTVGEYFSNTEQLASSFDKDAAANEERIETAVANYGANDPGNITQEDIERYRASLRADLSYAYNTKSYTVGYNTYFKNIAYRNNLYTLPQYQLAFNIADEISKSNIIDPQKLSSDKSSMADRTDSLKKTAVSGAADPNFKQQSTTNILAGTSVLNVIDRVMAASDYIKNQVQEAKAQDEKAEQQTETNTQDDARATSDTNKTKKTIDYSPTNWYKIIPSVILGDYDEKSKAFSKQVVYSILPYKAVNAYHPSFKYTKISASQCVRTYNYFYTGLNQDIISLDIDFDATFITGVTTYMNQAARGGNDSTSSETSVNDKQVSDTRPPLWLPFSTKPTPVDTGYSGSKASRTEKDISVASISRSLYSAYPRGDMLNIKMKIAGDPSFIKQDDIYYNPLQDNYGNFATHTTGKNGIQIPVNPAGQIIFDDGQVFVQLIVKGSVDIDDATGIVNKKVTLSNGQTADGSFSGVYRVMTVESIFDRGKFEQLIDLIRMPDDLADTQPSSTKTTDGTNTASVTQQAANEQIAPAGGTPFNNPRPENVPATDTTLKSIGNGPVTNPSSSSAGNGVPTTSSQPTNASASNVNDASNSSSMPQEKAPDPNATEASANAKAAELTKQYDTVYADFKAYLADWNTRYDVYRNASETERNTEANLQARLDLQKEFLAKNKDVGVNGFGGILKEEMAIQPKTGAVGVLANKLANVLEVIYNNQKTTQSSIDKITEKLNNLK</sequence>
<evidence type="ECO:0000256" key="1">
    <source>
        <dbReference type="SAM" id="MobiDB-lite"/>
    </source>
</evidence>
<gene>
    <name evidence="2" type="ORF">UFOVP257_442</name>
</gene>
<feature type="region of interest" description="Disordered" evidence="1">
    <location>
        <begin position="694"/>
        <end position="738"/>
    </location>
</feature>